<sequence length="194" mass="20853">MPRLRGLRGLGGLGSLGGLRRVRLPSLGSGRAAQPPAAGEVAPRPTALLRRRAENASPVTPRRLREVVTARGYHVRVEPDSSLSGLWDGYPFRLRLAGEELHNLSVLGTWGRTVPDELRGAVAQAVNDWNRDKIWPTVFTVTEPSGTTVRTEVHADLGAGATDRQLLELVEAGLTAGVQFFQALGGSMPPIEEP</sequence>
<evidence type="ECO:0000313" key="3">
    <source>
        <dbReference type="Proteomes" id="UP001500622"/>
    </source>
</evidence>
<dbReference type="Proteomes" id="UP001500622">
    <property type="component" value="Unassembled WGS sequence"/>
</dbReference>
<dbReference type="InterPro" id="IPR019660">
    <property type="entry name" value="Put_sensory_transdc_reg_YbjN"/>
</dbReference>
<feature type="region of interest" description="Disordered" evidence="1">
    <location>
        <begin position="27"/>
        <end position="60"/>
    </location>
</feature>
<name>A0ABP8L6C0_9MICO</name>
<reference evidence="3" key="1">
    <citation type="journal article" date="2019" name="Int. J. Syst. Evol. Microbiol.">
        <title>The Global Catalogue of Microorganisms (GCM) 10K type strain sequencing project: providing services to taxonomists for standard genome sequencing and annotation.</title>
        <authorList>
            <consortium name="The Broad Institute Genomics Platform"/>
            <consortium name="The Broad Institute Genome Sequencing Center for Infectious Disease"/>
            <person name="Wu L."/>
            <person name="Ma J."/>
        </authorList>
    </citation>
    <scope>NUCLEOTIDE SEQUENCE [LARGE SCALE GENOMIC DNA]</scope>
    <source>
        <strain evidence="3">JCM 17810</strain>
    </source>
</reference>
<proteinExistence type="predicted"/>
<accession>A0ABP8L6C0</accession>
<dbReference type="EMBL" id="BAABGN010000008">
    <property type="protein sequence ID" value="GAA4423665.1"/>
    <property type="molecule type" value="Genomic_DNA"/>
</dbReference>
<keyword evidence="3" id="KW-1185">Reference proteome</keyword>
<protein>
    <recommendedName>
        <fullName evidence="4">Sensory transduction regulator</fullName>
    </recommendedName>
</protein>
<evidence type="ECO:0000256" key="1">
    <source>
        <dbReference type="SAM" id="MobiDB-lite"/>
    </source>
</evidence>
<organism evidence="2 3">
    <name type="scientific">Georgenia halophila</name>
    <dbReference type="NCBI Taxonomy" id="620889"/>
    <lineage>
        <taxon>Bacteria</taxon>
        <taxon>Bacillati</taxon>
        <taxon>Actinomycetota</taxon>
        <taxon>Actinomycetes</taxon>
        <taxon>Micrococcales</taxon>
        <taxon>Bogoriellaceae</taxon>
        <taxon>Georgenia</taxon>
    </lineage>
</organism>
<evidence type="ECO:0000313" key="2">
    <source>
        <dbReference type="EMBL" id="GAA4423665.1"/>
    </source>
</evidence>
<evidence type="ECO:0008006" key="4">
    <source>
        <dbReference type="Google" id="ProtNLM"/>
    </source>
</evidence>
<comment type="caution">
    <text evidence="2">The sequence shown here is derived from an EMBL/GenBank/DDBJ whole genome shotgun (WGS) entry which is preliminary data.</text>
</comment>
<gene>
    <name evidence="2" type="ORF">GCM10023169_19610</name>
</gene>
<dbReference type="Pfam" id="PF10722">
    <property type="entry name" value="YbjN"/>
    <property type="match status" value="1"/>
</dbReference>